<keyword evidence="6" id="KW-1185">Reference proteome</keyword>
<organism evidence="5 6">
    <name type="scientific">Piscinibacter terrae</name>
    <dbReference type="NCBI Taxonomy" id="2496871"/>
    <lineage>
        <taxon>Bacteria</taxon>
        <taxon>Pseudomonadati</taxon>
        <taxon>Pseudomonadota</taxon>
        <taxon>Betaproteobacteria</taxon>
        <taxon>Burkholderiales</taxon>
        <taxon>Sphaerotilaceae</taxon>
        <taxon>Piscinibacter</taxon>
    </lineage>
</organism>
<name>A0A3N7HTX6_9BURK</name>
<dbReference type="InterPro" id="IPR052028">
    <property type="entry name" value="HipA_Ser/Thr_kinase"/>
</dbReference>
<dbReference type="EMBL" id="QUSW01000001">
    <property type="protein sequence ID" value="RQP25778.1"/>
    <property type="molecule type" value="Genomic_DNA"/>
</dbReference>
<keyword evidence="3" id="KW-0418">Kinase</keyword>
<dbReference type="Pfam" id="PF07804">
    <property type="entry name" value="HipA_C"/>
    <property type="match status" value="1"/>
</dbReference>
<dbReference type="GO" id="GO:0005829">
    <property type="term" value="C:cytosol"/>
    <property type="evidence" value="ECO:0007669"/>
    <property type="project" value="TreeGrafter"/>
</dbReference>
<sequence>MRPRLQSARDQLPAVLGRRSVATASELMDALQVSRATLHRLLKEAGGQVVAAGKAQQARYALRRAIRGEAADLPLYEVDAQGRAELIAVVAPVSPQGCHASLVDAGWPVPDESVTGWWDGLPYPLYDMRPQGYMGRQIARAEHRALGVSENLEDWTDDEVLFVLARVGADVSGSLILGNAAYEGWLARKLSPLPALRDEPGPAYEALAEQAIAAGVPGSSAAGEFPKFAAMRDLPDARTPHVLVKFSGNDDSPAVRRWADLLVCEHLALQCAAALAGVRSPPSRIVRHGGRTFLEVERFDRHGLHGRSRLASLFTLNAALMGDPSSDWTRLTTRLADRHLLPASDAQAIERLWWFGRLIANSDMHTGNLSFVPQQGRLSLAPCYDMLPMAYAPLPGGEVPLREFRPPAPLPTQRGPWTEACDAARRFWSMAGDDDRISLDFRSMCIENAQSLAHVAMQV</sequence>
<dbReference type="PANTHER" id="PTHR37419">
    <property type="entry name" value="SERINE/THREONINE-PROTEIN KINASE TOXIN HIPA"/>
    <property type="match status" value="1"/>
</dbReference>
<dbReference type="InterPro" id="IPR012893">
    <property type="entry name" value="HipA-like_C"/>
</dbReference>
<evidence type="ECO:0000256" key="3">
    <source>
        <dbReference type="ARBA" id="ARBA00022777"/>
    </source>
</evidence>
<feature type="domain" description="HipA-like C-terminal" evidence="4">
    <location>
        <begin position="219"/>
        <end position="391"/>
    </location>
</feature>
<keyword evidence="2" id="KW-0808">Transferase</keyword>
<dbReference type="GO" id="GO:0004674">
    <property type="term" value="F:protein serine/threonine kinase activity"/>
    <property type="evidence" value="ECO:0007669"/>
    <property type="project" value="TreeGrafter"/>
</dbReference>
<comment type="similarity">
    <text evidence="1">Belongs to the HipA Ser/Thr kinase family.</text>
</comment>
<dbReference type="NCBIfam" id="NF007297">
    <property type="entry name" value="PRK09775.1"/>
    <property type="match status" value="1"/>
</dbReference>
<proteinExistence type="inferred from homology"/>
<accession>A0A3N7HTX6</accession>
<evidence type="ECO:0000256" key="1">
    <source>
        <dbReference type="ARBA" id="ARBA00010164"/>
    </source>
</evidence>
<evidence type="ECO:0000259" key="4">
    <source>
        <dbReference type="Pfam" id="PF07804"/>
    </source>
</evidence>
<evidence type="ECO:0000313" key="6">
    <source>
        <dbReference type="Proteomes" id="UP000267464"/>
    </source>
</evidence>
<reference evidence="5 6" key="2">
    <citation type="submission" date="2018-12" db="EMBL/GenBank/DDBJ databases">
        <title>Rhizobacter gummiphilus sp. nov., a rubber-degrading bacterium isolated from the soil of a botanical garden in Japan.</title>
        <authorList>
            <person name="Shunsuke S.S."/>
        </authorList>
    </citation>
    <scope>NUCLEOTIDE SEQUENCE [LARGE SCALE GENOMIC DNA]</scope>
    <source>
        <strain evidence="5 6">S-16</strain>
    </source>
</reference>
<reference evidence="5 6" key="1">
    <citation type="submission" date="2018-08" db="EMBL/GenBank/DDBJ databases">
        <authorList>
            <person name="Khan S.A."/>
            <person name="Jeon C.O."/>
            <person name="Chun B.H."/>
            <person name="Jeong S.E."/>
        </authorList>
    </citation>
    <scope>NUCLEOTIDE SEQUENCE [LARGE SCALE GENOMIC DNA]</scope>
    <source>
        <strain evidence="5 6">S-16</strain>
    </source>
</reference>
<evidence type="ECO:0000313" key="5">
    <source>
        <dbReference type="EMBL" id="RQP25778.1"/>
    </source>
</evidence>
<evidence type="ECO:0000256" key="2">
    <source>
        <dbReference type="ARBA" id="ARBA00022679"/>
    </source>
</evidence>
<protein>
    <submittedName>
        <fullName evidence="5">Type II toxin-antitoxin system HipA family toxinoxin YjjJ</fullName>
    </submittedName>
</protein>
<gene>
    <name evidence="5" type="primary">yjjJ</name>
    <name evidence="5" type="ORF">DZC73_01535</name>
</gene>
<comment type="caution">
    <text evidence="5">The sequence shown here is derived from an EMBL/GenBank/DDBJ whole genome shotgun (WGS) entry which is preliminary data.</text>
</comment>
<dbReference type="AlphaFoldDB" id="A0A3N7HTX6"/>
<dbReference type="PANTHER" id="PTHR37419:SF8">
    <property type="entry name" value="TOXIN YJJJ"/>
    <property type="match status" value="1"/>
</dbReference>
<dbReference type="Proteomes" id="UP000267464">
    <property type="component" value="Unassembled WGS sequence"/>
</dbReference>
<dbReference type="RefSeq" id="WP_124538436.1">
    <property type="nucleotide sequence ID" value="NZ_QUSW01000001.1"/>
</dbReference>
<dbReference type="OrthoDB" id="8555656at2"/>